<gene>
    <name evidence="1" type="ORF">O1611_g6626</name>
</gene>
<dbReference type="EMBL" id="JAPUUL010001598">
    <property type="protein sequence ID" value="KAJ8127010.1"/>
    <property type="molecule type" value="Genomic_DNA"/>
</dbReference>
<evidence type="ECO:0000313" key="2">
    <source>
        <dbReference type="Proteomes" id="UP001153332"/>
    </source>
</evidence>
<dbReference type="Proteomes" id="UP001153332">
    <property type="component" value="Unassembled WGS sequence"/>
</dbReference>
<sequence>MDIPTTPKRQGQSAKPNQQLTPPSSAGEETTAIIDHSSHGPSLPIRCHAIDTDIALEAGEEHKIRRQTIPPPQLQKQEFEDKSLDLQQNRDEIEEDENEKAGVTQESERTTHQRDTYDRPEGAVQRWIYSATSEEQRRKRSAAVRHSTYPSNDVFNAARHPFYDPEEDGEYDDFIKYDMWDGPCPWDDDDYDPRTDPSRSTEVWQPKIGDEGIENEEDLRMVLRARKEDKDRARRFEELKIVFMKSQRDAGVDYADMDMTQVLVGPDIVYEYSDSDDDSDGDSSSSSSSFDSEVVEDPKLAVKEEATSVIANSRVVKIKVVGAQDTGSPRRRRLGRPRGSKDKKKRVSSKRKRGPKKENPNSTYHYDADSEDETPARKKGRKAGWAGNEPWRAQTRSATRNVTTGMDGSYDEDPNEDSESSIVSSSENDWSSESSDNTAESLAKSHATEKNEDNGSGEKRSLLSRFASFITG</sequence>
<reference evidence="1" key="1">
    <citation type="submission" date="2022-12" db="EMBL/GenBank/DDBJ databases">
        <title>Genome Sequence of Lasiodiplodia mahajangana.</title>
        <authorList>
            <person name="Buettner E."/>
        </authorList>
    </citation>
    <scope>NUCLEOTIDE SEQUENCE</scope>
    <source>
        <strain evidence="1">VT137</strain>
    </source>
</reference>
<comment type="caution">
    <text evidence="1">The sequence shown here is derived from an EMBL/GenBank/DDBJ whole genome shotgun (WGS) entry which is preliminary data.</text>
</comment>
<proteinExistence type="predicted"/>
<protein>
    <submittedName>
        <fullName evidence="1">Uncharacterized protein</fullName>
    </submittedName>
</protein>
<accession>A0ACC2JHM3</accession>
<organism evidence="1 2">
    <name type="scientific">Lasiodiplodia mahajangana</name>
    <dbReference type="NCBI Taxonomy" id="1108764"/>
    <lineage>
        <taxon>Eukaryota</taxon>
        <taxon>Fungi</taxon>
        <taxon>Dikarya</taxon>
        <taxon>Ascomycota</taxon>
        <taxon>Pezizomycotina</taxon>
        <taxon>Dothideomycetes</taxon>
        <taxon>Dothideomycetes incertae sedis</taxon>
        <taxon>Botryosphaeriales</taxon>
        <taxon>Botryosphaeriaceae</taxon>
        <taxon>Lasiodiplodia</taxon>
    </lineage>
</organism>
<keyword evidence="2" id="KW-1185">Reference proteome</keyword>
<name>A0ACC2JHM3_9PEZI</name>
<evidence type="ECO:0000313" key="1">
    <source>
        <dbReference type="EMBL" id="KAJ8127010.1"/>
    </source>
</evidence>